<proteinExistence type="predicted"/>
<dbReference type="PANTHER" id="PTHR34986">
    <property type="entry name" value="EVOLVED BETA-GALACTOSIDASE SUBUNIT BETA"/>
    <property type="match status" value="1"/>
</dbReference>
<dbReference type="Gene3D" id="2.60.120.370">
    <property type="entry name" value="YhcH/YjgK/YiaL"/>
    <property type="match status" value="1"/>
</dbReference>
<evidence type="ECO:0000313" key="2">
    <source>
        <dbReference type="Proteomes" id="UP000600307"/>
    </source>
</evidence>
<evidence type="ECO:0000313" key="1">
    <source>
        <dbReference type="EMBL" id="MBF7954127.1"/>
    </source>
</evidence>
<organism evidence="1 2">
    <name type="scientific">Rahnella victoriana</name>
    <dbReference type="NCBI Taxonomy" id="1510570"/>
    <lineage>
        <taxon>Bacteria</taxon>
        <taxon>Pseudomonadati</taxon>
        <taxon>Pseudomonadota</taxon>
        <taxon>Gammaproteobacteria</taxon>
        <taxon>Enterobacterales</taxon>
        <taxon>Yersiniaceae</taxon>
        <taxon>Rahnella</taxon>
    </lineage>
</organism>
<dbReference type="Pfam" id="PF04074">
    <property type="entry name" value="DUF386"/>
    <property type="match status" value="1"/>
</dbReference>
<keyword evidence="2" id="KW-1185">Reference proteome</keyword>
<dbReference type="Proteomes" id="UP000600307">
    <property type="component" value="Unassembled WGS sequence"/>
</dbReference>
<protein>
    <submittedName>
        <fullName evidence="1">YhcH/YjgK/YiaL family protein</fullName>
    </submittedName>
</protein>
<dbReference type="InterPro" id="IPR037012">
    <property type="entry name" value="NanQ/TabA/YiaL_sf"/>
</dbReference>
<dbReference type="PANTHER" id="PTHR34986:SF4">
    <property type="entry name" value="EVOLVED BETA-GALACTOSIDASE SUBUNIT BETA-RELATED"/>
    <property type="match status" value="1"/>
</dbReference>
<dbReference type="InterPro" id="IPR004375">
    <property type="entry name" value="NanQ/TabA/YiaL"/>
</dbReference>
<comment type="caution">
    <text evidence="1">The sequence shown here is derived from an EMBL/GenBank/DDBJ whole genome shotgun (WGS) entry which is preliminary data.</text>
</comment>
<sequence length="158" mass="17518">MITGNIHQLHLVPYLPAELREAIEYVKQHITADTPLGKHDIRGDDAFVLISNDMTAPQAERRAEFHARNLDIQIILNGTEGMTFSNLPAGYIDTDWLEDKDIAFLAAGEQEKTMIMQTGDFVVFYPGEVHKPLCAVGEPANVRKAVVKMNVSALSASR</sequence>
<dbReference type="NCBIfam" id="TIGR00022">
    <property type="entry name" value="YhcH/YjgK/YiaL family protein"/>
    <property type="match status" value="1"/>
</dbReference>
<accession>A0ABS0DJR0</accession>
<dbReference type="SUPFAM" id="SSF51197">
    <property type="entry name" value="Clavaminate synthase-like"/>
    <property type="match status" value="1"/>
</dbReference>
<dbReference type="EMBL" id="JADOBH010000001">
    <property type="protein sequence ID" value="MBF7954127.1"/>
    <property type="molecule type" value="Genomic_DNA"/>
</dbReference>
<gene>
    <name evidence="1" type="ORF">IV431_00995</name>
</gene>
<name>A0ABS0DJR0_9GAMM</name>
<reference evidence="1 2" key="1">
    <citation type="submission" date="2020-11" db="EMBL/GenBank/DDBJ databases">
        <title>Taxonomic investigation of Rahnella spp.</title>
        <authorList>
            <person name="Lee S.D."/>
        </authorList>
    </citation>
    <scope>NUCLEOTIDE SEQUENCE [LARGE SCALE GENOMIC DNA]</scope>
    <source>
        <strain evidence="1 2">SAP-10</strain>
    </source>
</reference>
<dbReference type="RefSeq" id="WP_119822436.1">
    <property type="nucleotide sequence ID" value="NZ_CBCSED010000009.1"/>
</dbReference>